<gene>
    <name evidence="4" type="ORF">BTIS_2234</name>
</gene>
<proteinExistence type="predicted"/>
<dbReference type="PANTHER" id="PTHR43479:SF7">
    <property type="entry name" value="TETR-FAMILY TRANSCRIPTIONAL REGULATOR"/>
    <property type="match status" value="1"/>
</dbReference>
<dbReference type="Gene3D" id="1.10.357.10">
    <property type="entry name" value="Tetracycline Repressor, domain 2"/>
    <property type="match status" value="1"/>
</dbReference>
<feature type="DNA-binding region" description="H-T-H motif" evidence="2">
    <location>
        <begin position="30"/>
        <end position="49"/>
    </location>
</feature>
<dbReference type="InterPro" id="IPR001647">
    <property type="entry name" value="HTH_TetR"/>
</dbReference>
<keyword evidence="5" id="KW-1185">Reference proteome</keyword>
<reference evidence="4 5" key="1">
    <citation type="journal article" date="2017" name="BMC Genomics">
        <title>Comparative genomic and phylogenomic analyses of the Bifidobacteriaceae family.</title>
        <authorList>
            <person name="Lugli G.A."/>
            <person name="Milani C."/>
            <person name="Turroni F."/>
            <person name="Duranti S."/>
            <person name="Mancabelli L."/>
            <person name="Mangifesta M."/>
            <person name="Ferrario C."/>
            <person name="Modesto M."/>
            <person name="Mattarelli P."/>
            <person name="Jiri K."/>
            <person name="van Sinderen D."/>
            <person name="Ventura M."/>
        </authorList>
    </citation>
    <scope>NUCLEOTIDE SEQUENCE [LARGE SCALE GENOMIC DNA]</scope>
    <source>
        <strain evidence="4 5">DSM 100201</strain>
    </source>
</reference>
<evidence type="ECO:0000313" key="4">
    <source>
        <dbReference type="EMBL" id="OZG55388.1"/>
    </source>
</evidence>
<evidence type="ECO:0000313" key="5">
    <source>
        <dbReference type="Proteomes" id="UP000216444"/>
    </source>
</evidence>
<comment type="caution">
    <text evidence="4">The sequence shown here is derived from an EMBL/GenBank/DDBJ whole genome shotgun (WGS) entry which is preliminary data.</text>
</comment>
<dbReference type="InterPro" id="IPR050624">
    <property type="entry name" value="HTH-type_Tx_Regulator"/>
</dbReference>
<dbReference type="InterPro" id="IPR039532">
    <property type="entry name" value="TetR_C_Firmicutes"/>
</dbReference>
<dbReference type="RefSeq" id="WP_094665556.1">
    <property type="nucleotide sequence ID" value="NZ_MWWV01000024.1"/>
</dbReference>
<dbReference type="SUPFAM" id="SSF46689">
    <property type="entry name" value="Homeodomain-like"/>
    <property type="match status" value="1"/>
</dbReference>
<dbReference type="Pfam" id="PF14278">
    <property type="entry name" value="TetR_C_8"/>
    <property type="match status" value="1"/>
</dbReference>
<name>A0A261F8I8_9BIFI</name>
<dbReference type="InterPro" id="IPR009057">
    <property type="entry name" value="Homeodomain-like_sf"/>
</dbReference>
<sequence>MIQHRNTRTEGAIKEAFITLTNAKGFDAMTVSDLAREAHINRGTFYTHYTDKFDLRQQLLSNAMSDLTQIMLTPGPSFPRQTTGPQQTGADGQLISYNALLDGLRYIKNDFAFFDAISHSGNDMQLYNRTKDIITELLLIEAEKVGKKPNRDDIPSVYVREMLAASLTAIVWLWLKRGCDEPPETIATIIDRARTLAPVDLLN</sequence>
<evidence type="ECO:0000256" key="2">
    <source>
        <dbReference type="PROSITE-ProRule" id="PRU00335"/>
    </source>
</evidence>
<dbReference type="PANTHER" id="PTHR43479">
    <property type="entry name" value="ACREF/ENVCD OPERON REPRESSOR-RELATED"/>
    <property type="match status" value="1"/>
</dbReference>
<protein>
    <submittedName>
        <fullName evidence="4">TetR family transcriptional regulator</fullName>
    </submittedName>
</protein>
<dbReference type="Proteomes" id="UP000216444">
    <property type="component" value="Unassembled WGS sequence"/>
</dbReference>
<feature type="domain" description="HTH tetR-type" evidence="3">
    <location>
        <begin position="7"/>
        <end position="67"/>
    </location>
</feature>
<keyword evidence="1 2" id="KW-0238">DNA-binding</keyword>
<dbReference type="GO" id="GO:0003677">
    <property type="term" value="F:DNA binding"/>
    <property type="evidence" value="ECO:0007669"/>
    <property type="project" value="UniProtKB-UniRule"/>
</dbReference>
<organism evidence="4 5">
    <name type="scientific">Bifidobacterium tissieri</name>
    <dbReference type="NCBI Taxonomy" id="1630162"/>
    <lineage>
        <taxon>Bacteria</taxon>
        <taxon>Bacillati</taxon>
        <taxon>Actinomycetota</taxon>
        <taxon>Actinomycetes</taxon>
        <taxon>Bifidobacteriales</taxon>
        <taxon>Bifidobacteriaceae</taxon>
        <taxon>Bifidobacterium</taxon>
    </lineage>
</organism>
<dbReference type="AlphaFoldDB" id="A0A261F8I8"/>
<dbReference type="PROSITE" id="PS50977">
    <property type="entry name" value="HTH_TETR_2"/>
    <property type="match status" value="1"/>
</dbReference>
<accession>A0A261F8I8</accession>
<evidence type="ECO:0000256" key="1">
    <source>
        <dbReference type="ARBA" id="ARBA00023125"/>
    </source>
</evidence>
<dbReference type="Pfam" id="PF00440">
    <property type="entry name" value="TetR_N"/>
    <property type="match status" value="1"/>
</dbReference>
<evidence type="ECO:0000259" key="3">
    <source>
        <dbReference type="PROSITE" id="PS50977"/>
    </source>
</evidence>
<dbReference type="EMBL" id="MWWV01000024">
    <property type="protein sequence ID" value="OZG55388.1"/>
    <property type="molecule type" value="Genomic_DNA"/>
</dbReference>